<dbReference type="EMBL" id="FOFG01000003">
    <property type="protein sequence ID" value="SEQ25786.1"/>
    <property type="molecule type" value="Genomic_DNA"/>
</dbReference>
<dbReference type="Pfam" id="PF00356">
    <property type="entry name" value="LacI"/>
    <property type="match status" value="1"/>
</dbReference>
<keyword evidence="2" id="KW-0238">DNA-binding</keyword>
<keyword evidence="1" id="KW-0805">Transcription regulation</keyword>
<keyword evidence="3" id="KW-0804">Transcription</keyword>
<evidence type="ECO:0000256" key="1">
    <source>
        <dbReference type="ARBA" id="ARBA00023015"/>
    </source>
</evidence>
<sequence>MNDRKSRITIYDVARETGLAPSTVSNALAGKGHVSEKSRLLVQEAATRLGYRALPLARALRLQRSFTIGVLIADIANPAFPDFVRGVEDVVVREKCTLLLCNTDGQEASQIEQMDALGDRGVDGIVLISQHTRSPEIRQRLQAGPPFVLVQRRSAGFEDDYVGSDNAGAIEAAVRHLAGLGHSRIAFVRGPVESSTALERLDAFRQAVVGFGLDPDPQLIYPGDYSMASGYQAAMLLLNSRHPPTAIIASDDMNALGIMEAAHRLRAPIPQRLSVIGFDDITLASFGRIDLTTIHLPKRDMGRAAAELLVRRIAGDRHEPARLIMFPTQLVIRGSTGPAPAWQEALARGREAENGVEASVSASAASAGGLSPRG</sequence>
<dbReference type="GO" id="GO:0000976">
    <property type="term" value="F:transcription cis-regulatory region binding"/>
    <property type="evidence" value="ECO:0007669"/>
    <property type="project" value="TreeGrafter"/>
</dbReference>
<evidence type="ECO:0000256" key="2">
    <source>
        <dbReference type="ARBA" id="ARBA00023125"/>
    </source>
</evidence>
<dbReference type="PANTHER" id="PTHR30146:SF109">
    <property type="entry name" value="HTH-TYPE TRANSCRIPTIONAL REGULATOR GALS"/>
    <property type="match status" value="1"/>
</dbReference>
<proteinExistence type="predicted"/>
<dbReference type="SMART" id="SM00354">
    <property type="entry name" value="HTH_LACI"/>
    <property type="match status" value="1"/>
</dbReference>
<dbReference type="InterPro" id="IPR010982">
    <property type="entry name" value="Lambda_DNA-bd_dom_sf"/>
</dbReference>
<evidence type="ECO:0000313" key="6">
    <source>
        <dbReference type="Proteomes" id="UP000199647"/>
    </source>
</evidence>
<dbReference type="STRING" id="1855383.SAMN05216548_103191"/>
<name>A0A1H9EJ54_9HYPH</name>
<dbReference type="RefSeq" id="WP_092495797.1">
    <property type="nucleotide sequence ID" value="NZ_FOFG01000003.1"/>
</dbReference>
<organism evidence="5 6">
    <name type="scientific">Faunimonas pinastri</name>
    <dbReference type="NCBI Taxonomy" id="1855383"/>
    <lineage>
        <taxon>Bacteria</taxon>
        <taxon>Pseudomonadati</taxon>
        <taxon>Pseudomonadota</taxon>
        <taxon>Alphaproteobacteria</taxon>
        <taxon>Hyphomicrobiales</taxon>
        <taxon>Afifellaceae</taxon>
        <taxon>Faunimonas</taxon>
    </lineage>
</organism>
<dbReference type="CDD" id="cd01392">
    <property type="entry name" value="HTH_LacI"/>
    <property type="match status" value="1"/>
</dbReference>
<dbReference type="OrthoDB" id="9796186at2"/>
<evidence type="ECO:0000259" key="4">
    <source>
        <dbReference type="PROSITE" id="PS50932"/>
    </source>
</evidence>
<gene>
    <name evidence="5" type="ORF">SAMN05216548_103191</name>
</gene>
<dbReference type="SUPFAM" id="SSF47413">
    <property type="entry name" value="lambda repressor-like DNA-binding domains"/>
    <property type="match status" value="1"/>
</dbReference>
<dbReference type="PANTHER" id="PTHR30146">
    <property type="entry name" value="LACI-RELATED TRANSCRIPTIONAL REPRESSOR"/>
    <property type="match status" value="1"/>
</dbReference>
<dbReference type="PROSITE" id="PS50932">
    <property type="entry name" value="HTH_LACI_2"/>
    <property type="match status" value="1"/>
</dbReference>
<dbReference type="Gene3D" id="3.40.50.2300">
    <property type="match status" value="2"/>
</dbReference>
<keyword evidence="6" id="KW-1185">Reference proteome</keyword>
<evidence type="ECO:0000313" key="5">
    <source>
        <dbReference type="EMBL" id="SEQ25786.1"/>
    </source>
</evidence>
<reference evidence="5 6" key="1">
    <citation type="submission" date="2016-10" db="EMBL/GenBank/DDBJ databases">
        <authorList>
            <person name="de Groot N.N."/>
        </authorList>
    </citation>
    <scope>NUCLEOTIDE SEQUENCE [LARGE SCALE GENOMIC DNA]</scope>
    <source>
        <strain evidence="5 6">A52C2</strain>
    </source>
</reference>
<evidence type="ECO:0000256" key="3">
    <source>
        <dbReference type="ARBA" id="ARBA00023163"/>
    </source>
</evidence>
<dbReference type="InterPro" id="IPR028082">
    <property type="entry name" value="Peripla_BP_I"/>
</dbReference>
<dbReference type="GO" id="GO:0003700">
    <property type="term" value="F:DNA-binding transcription factor activity"/>
    <property type="evidence" value="ECO:0007669"/>
    <property type="project" value="TreeGrafter"/>
</dbReference>
<accession>A0A1H9EJ54</accession>
<dbReference type="AlphaFoldDB" id="A0A1H9EJ54"/>
<dbReference type="Gene3D" id="1.10.260.40">
    <property type="entry name" value="lambda repressor-like DNA-binding domains"/>
    <property type="match status" value="1"/>
</dbReference>
<dbReference type="SUPFAM" id="SSF53822">
    <property type="entry name" value="Periplasmic binding protein-like I"/>
    <property type="match status" value="1"/>
</dbReference>
<dbReference type="InterPro" id="IPR000843">
    <property type="entry name" value="HTH_LacI"/>
</dbReference>
<dbReference type="CDD" id="cd06267">
    <property type="entry name" value="PBP1_LacI_sugar_binding-like"/>
    <property type="match status" value="1"/>
</dbReference>
<dbReference type="InterPro" id="IPR046335">
    <property type="entry name" value="LacI/GalR-like_sensor"/>
</dbReference>
<dbReference type="Proteomes" id="UP000199647">
    <property type="component" value="Unassembled WGS sequence"/>
</dbReference>
<dbReference type="Pfam" id="PF13377">
    <property type="entry name" value="Peripla_BP_3"/>
    <property type="match status" value="1"/>
</dbReference>
<protein>
    <submittedName>
        <fullName evidence="5">Transcriptional regulator, LacI family</fullName>
    </submittedName>
</protein>
<feature type="domain" description="HTH lacI-type" evidence="4">
    <location>
        <begin position="8"/>
        <end position="62"/>
    </location>
</feature>